<evidence type="ECO:0000256" key="7">
    <source>
        <dbReference type="ARBA" id="ARBA00022889"/>
    </source>
</evidence>
<dbReference type="InterPro" id="IPR050971">
    <property type="entry name" value="Cadherin-domain_protein"/>
</dbReference>
<comment type="subcellular location">
    <subcellularLocation>
        <location evidence="1">Cell junction</location>
        <location evidence="1">Desmosome</location>
    </subcellularLocation>
    <subcellularLocation>
        <location evidence="13">Cell membrane</location>
        <topology evidence="13">Single-pass type I membrane protein</topology>
    </subcellularLocation>
</comment>
<protein>
    <submittedName>
        <fullName evidence="17">Si:ch73-74h11.1</fullName>
    </submittedName>
</protein>
<evidence type="ECO:0000256" key="2">
    <source>
        <dbReference type="ARBA" id="ARBA00022475"/>
    </source>
</evidence>
<reference evidence="17" key="1">
    <citation type="submission" date="2021-04" db="EMBL/GenBank/DDBJ databases">
        <authorList>
            <consortium name="Wellcome Sanger Institute Data Sharing"/>
        </authorList>
    </citation>
    <scope>NUCLEOTIDE SEQUENCE [LARGE SCALE GENOMIC DNA]</scope>
</reference>
<keyword evidence="6 12" id="KW-0106">Calcium</keyword>
<dbReference type="Pfam" id="PF00028">
    <property type="entry name" value="Cadherin"/>
    <property type="match status" value="2"/>
</dbReference>
<dbReference type="GO" id="GO:0005886">
    <property type="term" value="C:plasma membrane"/>
    <property type="evidence" value="ECO:0007669"/>
    <property type="project" value="UniProtKB-SubCell"/>
</dbReference>
<dbReference type="PRINTS" id="PR00205">
    <property type="entry name" value="CADHERIN"/>
</dbReference>
<dbReference type="Gene3D" id="4.10.900.10">
    <property type="entry name" value="TCF3-CBD (Catenin binding domain)"/>
    <property type="match status" value="1"/>
</dbReference>
<evidence type="ECO:0000256" key="1">
    <source>
        <dbReference type="ARBA" id="ARBA00004568"/>
    </source>
</evidence>
<dbReference type="SUPFAM" id="SSF49313">
    <property type="entry name" value="Cadherin-like"/>
    <property type="match status" value="4"/>
</dbReference>
<evidence type="ECO:0000256" key="15">
    <source>
        <dbReference type="SAM" id="SignalP"/>
    </source>
</evidence>
<dbReference type="FunFam" id="2.60.40.60:FF:000083">
    <property type="entry name" value="Desmoglein 1"/>
    <property type="match status" value="1"/>
</dbReference>
<organism evidence="17 18">
    <name type="scientific">Echeneis naucrates</name>
    <name type="common">Live sharksucker</name>
    <dbReference type="NCBI Taxonomy" id="173247"/>
    <lineage>
        <taxon>Eukaryota</taxon>
        <taxon>Metazoa</taxon>
        <taxon>Chordata</taxon>
        <taxon>Craniata</taxon>
        <taxon>Vertebrata</taxon>
        <taxon>Euteleostomi</taxon>
        <taxon>Actinopterygii</taxon>
        <taxon>Neopterygii</taxon>
        <taxon>Teleostei</taxon>
        <taxon>Neoteleostei</taxon>
        <taxon>Acanthomorphata</taxon>
        <taxon>Carangaria</taxon>
        <taxon>Carangiformes</taxon>
        <taxon>Echeneidae</taxon>
        <taxon>Echeneis</taxon>
    </lineage>
</organism>
<dbReference type="GO" id="GO:0030057">
    <property type="term" value="C:desmosome"/>
    <property type="evidence" value="ECO:0007669"/>
    <property type="project" value="UniProtKB-SubCell"/>
</dbReference>
<name>A0A665U5A7_ECHNA</name>
<accession>A0A665U5A7</accession>
<dbReference type="GO" id="GO:0007156">
    <property type="term" value="P:homophilic cell adhesion via plasma membrane adhesion molecules"/>
    <property type="evidence" value="ECO:0007669"/>
    <property type="project" value="InterPro"/>
</dbReference>
<keyword evidence="5" id="KW-0677">Repeat</keyword>
<dbReference type="AlphaFoldDB" id="A0A665U5A7"/>
<dbReference type="CDD" id="cd11304">
    <property type="entry name" value="Cadherin_repeat"/>
    <property type="match status" value="3"/>
</dbReference>
<dbReference type="PANTHER" id="PTHR24025">
    <property type="entry name" value="DESMOGLEIN FAMILY MEMBER"/>
    <property type="match status" value="1"/>
</dbReference>
<dbReference type="InParanoid" id="A0A665U5A7"/>
<dbReference type="PRINTS" id="PR01818">
    <property type="entry name" value="DESMOCADHERN"/>
</dbReference>
<dbReference type="Gene3D" id="2.60.40.60">
    <property type="entry name" value="Cadherins"/>
    <property type="match status" value="4"/>
</dbReference>
<evidence type="ECO:0000256" key="13">
    <source>
        <dbReference type="RuleBase" id="RU003318"/>
    </source>
</evidence>
<dbReference type="FunFam" id="2.60.40.60:FF:000031">
    <property type="entry name" value="Cadherin 3"/>
    <property type="match status" value="1"/>
</dbReference>
<dbReference type="SMART" id="SM00112">
    <property type="entry name" value="CA"/>
    <property type="match status" value="3"/>
</dbReference>
<dbReference type="GO" id="GO:0045216">
    <property type="term" value="P:cell-cell junction organization"/>
    <property type="evidence" value="ECO:0007669"/>
    <property type="project" value="UniProtKB-ARBA"/>
</dbReference>
<dbReference type="FunFam" id="2.60.40.60:FF:000074">
    <property type="entry name" value="Desmoglein 4"/>
    <property type="match status" value="1"/>
</dbReference>
<keyword evidence="3 13" id="KW-0812">Transmembrane</keyword>
<dbReference type="InterPro" id="IPR002126">
    <property type="entry name" value="Cadherin-like_dom"/>
</dbReference>
<reference evidence="17" key="3">
    <citation type="submission" date="2025-09" db="UniProtKB">
        <authorList>
            <consortium name="Ensembl"/>
        </authorList>
    </citation>
    <scope>IDENTIFICATION</scope>
</reference>
<keyword evidence="9" id="KW-1133">Transmembrane helix</keyword>
<keyword evidence="7 13" id="KW-0130">Cell adhesion</keyword>
<dbReference type="InterPro" id="IPR009122">
    <property type="entry name" value="Desmosomal_cadherin"/>
</dbReference>
<keyword evidence="8" id="KW-0965">Cell junction</keyword>
<comment type="function">
    <text evidence="14">A component of desmosome cell-cell junctions which are required for positive regulation of cellular adhesion. Involved in the interaction of plaque proteins and intermediate filaments mediating cell-cell adhesion.</text>
</comment>
<evidence type="ECO:0000256" key="10">
    <source>
        <dbReference type="ARBA" id="ARBA00023136"/>
    </source>
</evidence>
<dbReference type="InterPro" id="IPR027397">
    <property type="entry name" value="Catenin-bd_sf"/>
</dbReference>
<proteinExistence type="predicted"/>
<dbReference type="PANTHER" id="PTHR24025:SF32">
    <property type="entry name" value="DESMOGLEIN-2"/>
    <property type="match status" value="1"/>
</dbReference>
<keyword evidence="4" id="KW-0479">Metal-binding</keyword>
<evidence type="ECO:0000256" key="5">
    <source>
        <dbReference type="ARBA" id="ARBA00022737"/>
    </source>
</evidence>
<keyword evidence="2" id="KW-1003">Cell membrane</keyword>
<feature type="signal peptide" evidence="15">
    <location>
        <begin position="1"/>
        <end position="18"/>
    </location>
</feature>
<reference evidence="17" key="2">
    <citation type="submission" date="2025-08" db="UniProtKB">
        <authorList>
            <consortium name="Ensembl"/>
        </authorList>
    </citation>
    <scope>IDENTIFICATION</scope>
</reference>
<keyword evidence="11" id="KW-0325">Glycoprotein</keyword>
<gene>
    <name evidence="17" type="primary">si:ch73-74h11.1</name>
</gene>
<feature type="domain" description="Cadherin" evidence="16">
    <location>
        <begin position="359"/>
        <end position="470"/>
    </location>
</feature>
<dbReference type="InterPro" id="IPR020894">
    <property type="entry name" value="Cadherin_CS"/>
</dbReference>
<evidence type="ECO:0000256" key="3">
    <source>
        <dbReference type="ARBA" id="ARBA00022692"/>
    </source>
</evidence>
<dbReference type="FunFam" id="2.60.40.60:FF:000011">
    <property type="entry name" value="Cadherin 1"/>
    <property type="match status" value="1"/>
</dbReference>
<feature type="domain" description="Cadherin" evidence="16">
    <location>
        <begin position="207"/>
        <end position="358"/>
    </location>
</feature>
<dbReference type="GO" id="GO:0005509">
    <property type="term" value="F:calcium ion binding"/>
    <property type="evidence" value="ECO:0007669"/>
    <property type="project" value="UniProtKB-UniRule"/>
</dbReference>
<dbReference type="PROSITE" id="PS00232">
    <property type="entry name" value="CADHERIN_1"/>
    <property type="match status" value="2"/>
</dbReference>
<dbReference type="Ensembl" id="ENSENLT00000015261.1">
    <property type="protein sequence ID" value="ENSENLP00000014672.1"/>
    <property type="gene ID" value="ENSENLG00000006895.1"/>
</dbReference>
<keyword evidence="10" id="KW-0472">Membrane</keyword>
<evidence type="ECO:0000256" key="11">
    <source>
        <dbReference type="ARBA" id="ARBA00023180"/>
    </source>
</evidence>
<evidence type="ECO:0000256" key="6">
    <source>
        <dbReference type="ARBA" id="ARBA00022837"/>
    </source>
</evidence>
<dbReference type="InterPro" id="IPR015919">
    <property type="entry name" value="Cadherin-like_sf"/>
</dbReference>
<evidence type="ECO:0000256" key="12">
    <source>
        <dbReference type="PROSITE-ProRule" id="PRU00043"/>
    </source>
</evidence>
<dbReference type="Proteomes" id="UP000472264">
    <property type="component" value="Chromosome 4"/>
</dbReference>
<keyword evidence="15" id="KW-0732">Signal</keyword>
<evidence type="ECO:0000313" key="18">
    <source>
        <dbReference type="Proteomes" id="UP000472264"/>
    </source>
</evidence>
<dbReference type="InterPro" id="IPR000233">
    <property type="entry name" value="Cadherin_Y-type_LIR"/>
</dbReference>
<feature type="domain" description="Cadherin" evidence="16">
    <location>
        <begin position="57"/>
        <end position="138"/>
    </location>
</feature>
<evidence type="ECO:0000313" key="17">
    <source>
        <dbReference type="Ensembl" id="ENSENLP00000014672.1"/>
    </source>
</evidence>
<evidence type="ECO:0000256" key="14">
    <source>
        <dbReference type="RuleBase" id="RU004358"/>
    </source>
</evidence>
<dbReference type="PROSITE" id="PS50268">
    <property type="entry name" value="CADHERIN_2"/>
    <property type="match status" value="4"/>
</dbReference>
<feature type="domain" description="Cadherin" evidence="16">
    <location>
        <begin position="165"/>
        <end position="206"/>
    </location>
</feature>
<dbReference type="OMA" id="PEPMIHG"/>
<feature type="chain" id="PRO_5025579649" evidence="15">
    <location>
        <begin position="19"/>
        <end position="901"/>
    </location>
</feature>
<keyword evidence="18" id="KW-1185">Reference proteome</keyword>
<sequence>MLCVMICVWVSHVLNAEALMRTQTVKRRKREWLIPPVQLLENTDYTKREFIAKIWSDKSQEAKVEYFLSGPGADKPPLNLFVINRDTGFVRITGILDREKYSSFNLAGRAKFINGTTAEDDIPLNVIVLDQNDNAPYFELCAGNITEASKEGIVHGFGFLFSLQQTHDIYKLTIKGIDFGGAVGGLAGTGIVEIKVLDINDNIPTLEKSEYTGSVDENVADVVVMRLKALDKDLEHTENWLTLFTIAKGNEDNLFSIETDKETNEGILRLIKPLDFEEIQDLELALLIENVAPLVEGGAALMDVNVQFGEGNALTSGAAGRAGASVGAGVNLGQNSPSLAKSYPINIAVNNVPEGPAFIPHMKAVSVSEDPDEVPEDGVITEFTAVDPDTGKPAEDIGYAKAYDPDNWFTIDKETAAIKLNKAPDRESPFLVNGTYIAKILAITKDMLSQTATGTIAIQVTDFNDHCPSLITTQRTVCSDQKTVVISASDEDVHPNGAPFTFRVIPEKTRGSWVVEVINESSATLHSQETLWPGSYAVQLEVSDAQGLACASNEVFTVDVCTCVEKEGCSLKATRQGTTSYELSTTAIGLMLTALFVLLLSSLCLLFCQCGGTATIFPDQFHDLPIDTKDHLISYHTEGRGEDKVRESDSSLLSNLPVLQRNFSRGIIDLSVCAFLHSEQKSVCTVPVRDSLLEYDFEGEASSARSVGCCSLLESDNDLQFLDDLGTNFKTLAEICSASTPKSSLTDRVADIQTTVDIAEVIVKQIVETEDIHIKTEQVMQPSVSHISTEPSSMQLSPPTVTNISHSAALVHPVQTVVLQQQPVYYTTSSTLQPQHHIVHSQPQRMVPFADGVCETNFPVLCRGQMGLGPATALGVGVVKQSRMAMGCGNVVDLEPEVKRA</sequence>
<evidence type="ECO:0000256" key="4">
    <source>
        <dbReference type="ARBA" id="ARBA00022723"/>
    </source>
</evidence>
<dbReference type="Pfam" id="PF01049">
    <property type="entry name" value="CADH_Y-type_LIR"/>
    <property type="match status" value="1"/>
</dbReference>
<evidence type="ECO:0000256" key="8">
    <source>
        <dbReference type="ARBA" id="ARBA00022949"/>
    </source>
</evidence>
<evidence type="ECO:0000259" key="16">
    <source>
        <dbReference type="PROSITE" id="PS50268"/>
    </source>
</evidence>
<dbReference type="GO" id="GO:0055113">
    <property type="term" value="P:epiboly involved in gastrulation with mouth forming second"/>
    <property type="evidence" value="ECO:0007669"/>
    <property type="project" value="UniProtKB-ARBA"/>
</dbReference>
<evidence type="ECO:0000256" key="9">
    <source>
        <dbReference type="ARBA" id="ARBA00022989"/>
    </source>
</evidence>